<proteinExistence type="predicted"/>
<dbReference type="EMBL" id="QRVL01000006">
    <property type="protein sequence ID" value="RGS40626.1"/>
    <property type="molecule type" value="Genomic_DNA"/>
</dbReference>
<name>A0A395V6S4_9FIRM</name>
<dbReference type="SUPFAM" id="SSF53448">
    <property type="entry name" value="Nucleotide-diphospho-sugar transferases"/>
    <property type="match status" value="1"/>
</dbReference>
<dbReference type="InterPro" id="IPR029044">
    <property type="entry name" value="Nucleotide-diphossugar_trans"/>
</dbReference>
<reference evidence="4 5" key="1">
    <citation type="submission" date="2018-08" db="EMBL/GenBank/DDBJ databases">
        <title>A genome reference for cultivated species of the human gut microbiota.</title>
        <authorList>
            <person name="Zou Y."/>
            <person name="Xue W."/>
            <person name="Luo G."/>
        </authorList>
    </citation>
    <scope>NUCLEOTIDE SEQUENCE [LARGE SCALE GENOMIC DNA]</scope>
    <source>
        <strain evidence="4 5">AF22-12AC</strain>
    </source>
</reference>
<sequence>MKYITFTVPCYNSAAYMRRCVDSLLIGGEDVEILLIDDGSTDRTGEIADEYERNYPGIVRAVHKENGGHGSGVNAGLLLATGCYFKVVDSDDWLSEDAYRRLLARVKEFCTGAVAELMDQPDLIVCNYTYNHLEEGTAHTMAYRNVFPAETPCTWNDIGHFRPSQYLIMHALIYRTSVLRETGVCLPEHTFYVDNIFAYQPLPYVKKIYYMDIDLYQYFLGRADQSVNEEVMMRRIDQQIKVTKIVASCVDLDEVRQKYPKLAVYMCRNISIMMAISSIHLLLINDRAALEKRKLLWNTIREEDKMLYLRLKYTTLSGFTYLPGKVGGKITVQGYRIARKLYQFQ</sequence>
<dbReference type="InterPro" id="IPR001173">
    <property type="entry name" value="Glyco_trans_2-like"/>
</dbReference>
<evidence type="ECO:0000256" key="2">
    <source>
        <dbReference type="ARBA" id="ARBA00022679"/>
    </source>
</evidence>
<dbReference type="Gene3D" id="3.90.550.10">
    <property type="entry name" value="Spore Coat Polysaccharide Biosynthesis Protein SpsA, Chain A"/>
    <property type="match status" value="1"/>
</dbReference>
<gene>
    <name evidence="4" type="ORF">DWX93_09390</name>
</gene>
<dbReference type="PANTHER" id="PTHR22916">
    <property type="entry name" value="GLYCOSYLTRANSFERASE"/>
    <property type="match status" value="1"/>
</dbReference>
<organism evidence="4 5">
    <name type="scientific">Roseburia hominis</name>
    <dbReference type="NCBI Taxonomy" id="301301"/>
    <lineage>
        <taxon>Bacteria</taxon>
        <taxon>Bacillati</taxon>
        <taxon>Bacillota</taxon>
        <taxon>Clostridia</taxon>
        <taxon>Lachnospirales</taxon>
        <taxon>Lachnospiraceae</taxon>
        <taxon>Roseburia</taxon>
    </lineage>
</organism>
<dbReference type="Proteomes" id="UP000266172">
    <property type="component" value="Unassembled WGS sequence"/>
</dbReference>
<dbReference type="PANTHER" id="PTHR22916:SF51">
    <property type="entry name" value="GLYCOSYLTRANSFERASE EPSH-RELATED"/>
    <property type="match status" value="1"/>
</dbReference>
<evidence type="ECO:0000256" key="1">
    <source>
        <dbReference type="ARBA" id="ARBA00022676"/>
    </source>
</evidence>
<dbReference type="AlphaFoldDB" id="A0A395V6S4"/>
<dbReference type="RefSeq" id="WP_118097420.1">
    <property type="nucleotide sequence ID" value="NZ_QRVL01000006.1"/>
</dbReference>
<dbReference type="GO" id="GO:0016757">
    <property type="term" value="F:glycosyltransferase activity"/>
    <property type="evidence" value="ECO:0007669"/>
    <property type="project" value="UniProtKB-KW"/>
</dbReference>
<dbReference type="Pfam" id="PF00535">
    <property type="entry name" value="Glycos_transf_2"/>
    <property type="match status" value="1"/>
</dbReference>
<evidence type="ECO:0000313" key="5">
    <source>
        <dbReference type="Proteomes" id="UP000266172"/>
    </source>
</evidence>
<evidence type="ECO:0000313" key="4">
    <source>
        <dbReference type="EMBL" id="RGS40626.1"/>
    </source>
</evidence>
<dbReference type="CDD" id="cd00761">
    <property type="entry name" value="Glyco_tranf_GTA_type"/>
    <property type="match status" value="1"/>
</dbReference>
<keyword evidence="2 4" id="KW-0808">Transferase</keyword>
<comment type="caution">
    <text evidence="4">The sequence shown here is derived from an EMBL/GenBank/DDBJ whole genome shotgun (WGS) entry which is preliminary data.</text>
</comment>
<evidence type="ECO:0000259" key="3">
    <source>
        <dbReference type="Pfam" id="PF00535"/>
    </source>
</evidence>
<keyword evidence="1" id="KW-0328">Glycosyltransferase</keyword>
<feature type="domain" description="Glycosyltransferase 2-like" evidence="3">
    <location>
        <begin position="8"/>
        <end position="114"/>
    </location>
</feature>
<protein>
    <submittedName>
        <fullName evidence="4">Glycosyltransferase family 2 protein</fullName>
    </submittedName>
</protein>
<accession>A0A395V6S4</accession>